<accession>A0A2K1L9T0</accession>
<protein>
    <submittedName>
        <fullName evidence="1 2">Uncharacterized protein</fullName>
    </submittedName>
</protein>
<dbReference type="Proteomes" id="UP000006727">
    <property type="component" value="Chromosome 1"/>
</dbReference>
<dbReference type="EnsemblPlants" id="Pp3c1_26660V3.2">
    <property type="protein sequence ID" value="Pp3c1_26660V3.2"/>
    <property type="gene ID" value="Pp3c1_26660"/>
</dbReference>
<dbReference type="InParanoid" id="A0A2K1L9T0"/>
<evidence type="ECO:0000313" key="1">
    <source>
        <dbReference type="EMBL" id="PNR62789.1"/>
    </source>
</evidence>
<keyword evidence="3" id="KW-1185">Reference proteome</keyword>
<dbReference type="PaxDb" id="3218-PP1S21_132V6.1"/>
<name>A0A2K1L9T0_PHYPA</name>
<reference evidence="1 3" key="1">
    <citation type="journal article" date="2008" name="Science">
        <title>The Physcomitrella genome reveals evolutionary insights into the conquest of land by plants.</title>
        <authorList>
            <person name="Rensing S."/>
            <person name="Lang D."/>
            <person name="Zimmer A."/>
            <person name="Terry A."/>
            <person name="Salamov A."/>
            <person name="Shapiro H."/>
            <person name="Nishiyama T."/>
            <person name="Perroud P.-F."/>
            <person name="Lindquist E."/>
            <person name="Kamisugi Y."/>
            <person name="Tanahashi T."/>
            <person name="Sakakibara K."/>
            <person name="Fujita T."/>
            <person name="Oishi K."/>
            <person name="Shin-I T."/>
            <person name="Kuroki Y."/>
            <person name="Toyoda A."/>
            <person name="Suzuki Y."/>
            <person name="Hashimoto A."/>
            <person name="Yamaguchi K."/>
            <person name="Sugano A."/>
            <person name="Kohara Y."/>
            <person name="Fujiyama A."/>
            <person name="Anterola A."/>
            <person name="Aoki S."/>
            <person name="Ashton N."/>
            <person name="Barbazuk W.B."/>
            <person name="Barker E."/>
            <person name="Bennetzen J."/>
            <person name="Bezanilla M."/>
            <person name="Blankenship R."/>
            <person name="Cho S.H."/>
            <person name="Dutcher S."/>
            <person name="Estelle M."/>
            <person name="Fawcett J.A."/>
            <person name="Gundlach H."/>
            <person name="Hanada K."/>
            <person name="Heyl A."/>
            <person name="Hicks K.A."/>
            <person name="Hugh J."/>
            <person name="Lohr M."/>
            <person name="Mayer K."/>
            <person name="Melkozernov A."/>
            <person name="Murata T."/>
            <person name="Nelson D."/>
            <person name="Pils B."/>
            <person name="Prigge M."/>
            <person name="Reiss B."/>
            <person name="Renner T."/>
            <person name="Rombauts S."/>
            <person name="Rushton P."/>
            <person name="Sanderfoot A."/>
            <person name="Schween G."/>
            <person name="Shiu S.-H."/>
            <person name="Stueber K."/>
            <person name="Theodoulou F.L."/>
            <person name="Tu H."/>
            <person name="Van de Peer Y."/>
            <person name="Verrier P.J."/>
            <person name="Waters E."/>
            <person name="Wood A."/>
            <person name="Yang L."/>
            <person name="Cove D."/>
            <person name="Cuming A."/>
            <person name="Hasebe M."/>
            <person name="Lucas S."/>
            <person name="Mishler D.B."/>
            <person name="Reski R."/>
            <person name="Grigoriev I."/>
            <person name="Quatrano R.S."/>
            <person name="Boore J.L."/>
        </authorList>
    </citation>
    <scope>NUCLEOTIDE SEQUENCE [LARGE SCALE GENOMIC DNA]</scope>
    <source>
        <strain evidence="2 3">cv. Gransden 2004</strain>
    </source>
</reference>
<gene>
    <name evidence="1" type="ORF">PHYPA_001213</name>
</gene>
<dbReference type="Gramene" id="Pp3c1_26660V3.2">
    <property type="protein sequence ID" value="Pp3c1_26660V3.2"/>
    <property type="gene ID" value="Pp3c1_26660"/>
</dbReference>
<dbReference type="EnsemblPlants" id="Pp3c1_26660V3.3">
    <property type="protein sequence ID" value="Pp3c1_26660V3.3"/>
    <property type="gene ID" value="Pp3c1_26660"/>
</dbReference>
<dbReference type="AlphaFoldDB" id="A0A2K1L9T0"/>
<dbReference type="Gramene" id="Pp3c1_26660V3.3">
    <property type="protein sequence ID" value="Pp3c1_26660V3.3"/>
    <property type="gene ID" value="Pp3c1_26660"/>
</dbReference>
<sequence length="39" mass="4664">MVLLHSWFLQQHVIRSTVIRVFGVARVIRATWTAELWIE</sequence>
<evidence type="ECO:0000313" key="2">
    <source>
        <dbReference type="EnsemblPlants" id="Pp3c1_26660V3.1"/>
    </source>
</evidence>
<dbReference type="EMBL" id="ABEU02000001">
    <property type="protein sequence ID" value="PNR62789.1"/>
    <property type="molecule type" value="Genomic_DNA"/>
</dbReference>
<reference evidence="1 3" key="2">
    <citation type="journal article" date="2018" name="Plant J.">
        <title>The Physcomitrella patens chromosome-scale assembly reveals moss genome structure and evolution.</title>
        <authorList>
            <person name="Lang D."/>
            <person name="Ullrich K.K."/>
            <person name="Murat F."/>
            <person name="Fuchs J."/>
            <person name="Jenkins J."/>
            <person name="Haas F.B."/>
            <person name="Piednoel M."/>
            <person name="Gundlach H."/>
            <person name="Van Bel M."/>
            <person name="Meyberg R."/>
            <person name="Vives C."/>
            <person name="Morata J."/>
            <person name="Symeonidi A."/>
            <person name="Hiss M."/>
            <person name="Muchero W."/>
            <person name="Kamisugi Y."/>
            <person name="Saleh O."/>
            <person name="Blanc G."/>
            <person name="Decker E.L."/>
            <person name="van Gessel N."/>
            <person name="Grimwood J."/>
            <person name="Hayes R.D."/>
            <person name="Graham S.W."/>
            <person name="Gunter L.E."/>
            <person name="McDaniel S.F."/>
            <person name="Hoernstein S.N.W."/>
            <person name="Larsson A."/>
            <person name="Li F.W."/>
            <person name="Perroud P.F."/>
            <person name="Phillips J."/>
            <person name="Ranjan P."/>
            <person name="Rokshar D.S."/>
            <person name="Rothfels C.J."/>
            <person name="Schneider L."/>
            <person name="Shu S."/>
            <person name="Stevenson D.W."/>
            <person name="Thummler F."/>
            <person name="Tillich M."/>
            <person name="Villarreal Aguilar J.C."/>
            <person name="Widiez T."/>
            <person name="Wong G.K."/>
            <person name="Wymore A."/>
            <person name="Zhang Y."/>
            <person name="Zimmer A.D."/>
            <person name="Quatrano R.S."/>
            <person name="Mayer K.F.X."/>
            <person name="Goodstein D."/>
            <person name="Casacuberta J.M."/>
            <person name="Vandepoele K."/>
            <person name="Reski R."/>
            <person name="Cuming A.C."/>
            <person name="Tuskan G.A."/>
            <person name="Maumus F."/>
            <person name="Salse J."/>
            <person name="Schmutz J."/>
            <person name="Rensing S.A."/>
        </authorList>
    </citation>
    <scope>NUCLEOTIDE SEQUENCE [LARGE SCALE GENOMIC DNA]</scope>
    <source>
        <strain evidence="2 3">cv. Gransden 2004</strain>
    </source>
</reference>
<proteinExistence type="predicted"/>
<evidence type="ECO:0000313" key="3">
    <source>
        <dbReference type="Proteomes" id="UP000006727"/>
    </source>
</evidence>
<dbReference type="EnsemblPlants" id="Pp3c1_26660V3.1">
    <property type="protein sequence ID" value="Pp3c1_26660V3.1"/>
    <property type="gene ID" value="Pp3c1_26660"/>
</dbReference>
<dbReference type="Gramene" id="Pp3c1_26660V3.1">
    <property type="protein sequence ID" value="Pp3c1_26660V3.1"/>
    <property type="gene ID" value="Pp3c1_26660"/>
</dbReference>
<organism evidence="1">
    <name type="scientific">Physcomitrium patens</name>
    <name type="common">Spreading-leaved earth moss</name>
    <name type="synonym">Physcomitrella patens</name>
    <dbReference type="NCBI Taxonomy" id="3218"/>
    <lineage>
        <taxon>Eukaryota</taxon>
        <taxon>Viridiplantae</taxon>
        <taxon>Streptophyta</taxon>
        <taxon>Embryophyta</taxon>
        <taxon>Bryophyta</taxon>
        <taxon>Bryophytina</taxon>
        <taxon>Bryopsida</taxon>
        <taxon>Funariidae</taxon>
        <taxon>Funariales</taxon>
        <taxon>Funariaceae</taxon>
        <taxon>Physcomitrium</taxon>
    </lineage>
</organism>
<reference evidence="2" key="3">
    <citation type="submission" date="2020-12" db="UniProtKB">
        <authorList>
            <consortium name="EnsemblPlants"/>
        </authorList>
    </citation>
    <scope>IDENTIFICATION</scope>
</reference>